<protein>
    <submittedName>
        <fullName evidence="7">Cytochrome b5 heme-binding domain-containing protein</fullName>
    </submittedName>
</protein>
<reference evidence="7" key="2">
    <citation type="submission" date="2015-08" db="UniProtKB">
        <authorList>
            <consortium name="WormBaseParasite"/>
        </authorList>
    </citation>
    <scope>IDENTIFICATION</scope>
</reference>
<sequence length="82" mass="9152">MTTFTASEISKNNTPRCLWIIYKGNVCDITDFYPNHPGGSALLKYAGKDITKIMSNVPLHNIAMSKINKVLEERIIGQLKAL</sequence>
<dbReference type="SUPFAM" id="SSF55856">
    <property type="entry name" value="Cytochrome b5-like heme/steroid binding domain"/>
    <property type="match status" value="1"/>
</dbReference>
<feature type="domain" description="Cytochrome b5 heme-binding" evidence="5">
    <location>
        <begin position="1"/>
        <end position="80"/>
    </location>
</feature>
<dbReference type="WBParaSite" id="SVE_0782700.1">
    <property type="protein sequence ID" value="SVE_0782700.1"/>
    <property type="gene ID" value="SVE_0782700"/>
</dbReference>
<evidence type="ECO:0000259" key="5">
    <source>
        <dbReference type="PROSITE" id="PS50255"/>
    </source>
</evidence>
<name>A0A0K0FG29_STRVS</name>
<reference evidence="6" key="1">
    <citation type="submission" date="2014-07" db="EMBL/GenBank/DDBJ databases">
        <authorList>
            <person name="Martin A.A"/>
            <person name="De Silva N."/>
        </authorList>
    </citation>
    <scope>NUCLEOTIDE SEQUENCE</scope>
</reference>
<dbReference type="FunFam" id="3.10.120.10:FF:000007">
    <property type="entry name" value="Sulfite oxidase, mitochondrial"/>
    <property type="match status" value="1"/>
</dbReference>
<keyword evidence="6" id="KW-1185">Reference proteome</keyword>
<keyword evidence="1" id="KW-0349">Heme</keyword>
<dbReference type="STRING" id="75913.A0A0K0FG29"/>
<dbReference type="Pfam" id="PF00173">
    <property type="entry name" value="Cyt-b5"/>
    <property type="match status" value="1"/>
</dbReference>
<dbReference type="GO" id="GO:0046872">
    <property type="term" value="F:metal ion binding"/>
    <property type="evidence" value="ECO:0007669"/>
    <property type="project" value="UniProtKB-KW"/>
</dbReference>
<evidence type="ECO:0000313" key="7">
    <source>
        <dbReference type="WBParaSite" id="SVE_0782700.1"/>
    </source>
</evidence>
<dbReference type="InterPro" id="IPR036400">
    <property type="entry name" value="Cyt_B5-like_heme/steroid_sf"/>
</dbReference>
<dbReference type="GO" id="GO:0016020">
    <property type="term" value="C:membrane"/>
    <property type="evidence" value="ECO:0007669"/>
    <property type="project" value="TreeGrafter"/>
</dbReference>
<dbReference type="PANTHER" id="PTHR19359">
    <property type="entry name" value="CYTOCHROME B5"/>
    <property type="match status" value="1"/>
</dbReference>
<dbReference type="PROSITE" id="PS50255">
    <property type="entry name" value="CYTOCHROME_B5_2"/>
    <property type="match status" value="1"/>
</dbReference>
<dbReference type="InterPro" id="IPR001199">
    <property type="entry name" value="Cyt_B5-like_heme/steroid-bd"/>
</dbReference>
<proteinExistence type="inferred from homology"/>
<dbReference type="InterPro" id="IPR050668">
    <property type="entry name" value="Cytochrome_b5"/>
</dbReference>
<evidence type="ECO:0000256" key="2">
    <source>
        <dbReference type="ARBA" id="ARBA00022723"/>
    </source>
</evidence>
<comment type="similarity">
    <text evidence="4">Belongs to the cytochrome b5 family.</text>
</comment>
<keyword evidence="2" id="KW-0479">Metal-binding</keyword>
<keyword evidence="3" id="KW-0408">Iron</keyword>
<organism evidence="6 7">
    <name type="scientific">Strongyloides venezuelensis</name>
    <name type="common">Threadworm</name>
    <dbReference type="NCBI Taxonomy" id="75913"/>
    <lineage>
        <taxon>Eukaryota</taxon>
        <taxon>Metazoa</taxon>
        <taxon>Ecdysozoa</taxon>
        <taxon>Nematoda</taxon>
        <taxon>Chromadorea</taxon>
        <taxon>Rhabditida</taxon>
        <taxon>Tylenchina</taxon>
        <taxon>Panagrolaimomorpha</taxon>
        <taxon>Strongyloidoidea</taxon>
        <taxon>Strongyloididae</taxon>
        <taxon>Strongyloides</taxon>
    </lineage>
</organism>
<dbReference type="AlphaFoldDB" id="A0A0K0FG29"/>
<evidence type="ECO:0000313" key="6">
    <source>
        <dbReference type="Proteomes" id="UP000035680"/>
    </source>
</evidence>
<dbReference type="PANTHER" id="PTHR19359:SF95">
    <property type="entry name" value="CYTOCHROME B5 TYPE B"/>
    <property type="match status" value="1"/>
</dbReference>
<dbReference type="Proteomes" id="UP000035680">
    <property type="component" value="Unassembled WGS sequence"/>
</dbReference>
<evidence type="ECO:0000256" key="4">
    <source>
        <dbReference type="ARBA" id="ARBA00038168"/>
    </source>
</evidence>
<dbReference type="GO" id="GO:0020037">
    <property type="term" value="F:heme binding"/>
    <property type="evidence" value="ECO:0007669"/>
    <property type="project" value="TreeGrafter"/>
</dbReference>
<evidence type="ECO:0000256" key="1">
    <source>
        <dbReference type="ARBA" id="ARBA00022617"/>
    </source>
</evidence>
<evidence type="ECO:0000256" key="3">
    <source>
        <dbReference type="ARBA" id="ARBA00023004"/>
    </source>
</evidence>
<dbReference type="SMART" id="SM01117">
    <property type="entry name" value="Cyt-b5"/>
    <property type="match status" value="1"/>
</dbReference>
<dbReference type="Gene3D" id="3.10.120.10">
    <property type="entry name" value="Cytochrome b5-like heme/steroid binding domain"/>
    <property type="match status" value="1"/>
</dbReference>
<accession>A0A0K0FG29</accession>